<comment type="catalytic activity">
    <reaction evidence="7 8">
        <text>adenosine(34) in tRNA + H2O + H(+) = inosine(34) in tRNA + NH4(+)</text>
        <dbReference type="Rhea" id="RHEA:43168"/>
        <dbReference type="Rhea" id="RHEA-COMP:10373"/>
        <dbReference type="Rhea" id="RHEA-COMP:10374"/>
        <dbReference type="ChEBI" id="CHEBI:15377"/>
        <dbReference type="ChEBI" id="CHEBI:15378"/>
        <dbReference type="ChEBI" id="CHEBI:28938"/>
        <dbReference type="ChEBI" id="CHEBI:74411"/>
        <dbReference type="ChEBI" id="CHEBI:82852"/>
        <dbReference type="EC" id="3.5.4.33"/>
    </reaction>
</comment>
<dbReference type="PANTHER" id="PTHR11079">
    <property type="entry name" value="CYTOSINE DEAMINASE FAMILY MEMBER"/>
    <property type="match status" value="1"/>
</dbReference>
<comment type="caution">
    <text evidence="10">The sequence shown here is derived from an EMBL/GenBank/DDBJ whole genome shotgun (WGS) entry which is preliminary data.</text>
</comment>
<feature type="binding site" evidence="8">
    <location>
        <position position="81"/>
    </location>
    <ligand>
        <name>Zn(2+)</name>
        <dbReference type="ChEBI" id="CHEBI:29105"/>
        <note>catalytic</note>
    </ligand>
</feature>
<dbReference type="InterPro" id="IPR016193">
    <property type="entry name" value="Cytidine_deaminase-like"/>
</dbReference>
<dbReference type="CDD" id="cd01285">
    <property type="entry name" value="nucleoside_deaminase"/>
    <property type="match status" value="1"/>
</dbReference>
<dbReference type="InterPro" id="IPR016192">
    <property type="entry name" value="APOBEC/CMP_deaminase_Zn-bd"/>
</dbReference>
<dbReference type="GO" id="GO:0052717">
    <property type="term" value="F:tRNA-specific adenosine-34 deaminase activity"/>
    <property type="evidence" value="ECO:0007669"/>
    <property type="project" value="UniProtKB-UniRule"/>
</dbReference>
<keyword evidence="5 8" id="KW-0378">Hydrolase</keyword>
<comment type="cofactor">
    <cofactor evidence="8">
        <name>Zn(2+)</name>
        <dbReference type="ChEBI" id="CHEBI:29105"/>
    </cofactor>
    <text evidence="8">Binds 1 zinc ion per subunit.</text>
</comment>
<sequence>MDEYFMRLAIKEAYKAYKIGEVPVGAIVVKDGKVIGRGYNIKETLKDATCHAEIIAIKEASKTLGGWRLLGTTMYVTIEPCPMCAGAIVNSRIERLVIGARDFKMGGCGSVLNIVDNPKLNHRVDIVWGILDKDCSSIIKEFFKKIRENSKK</sequence>
<evidence type="ECO:0000256" key="3">
    <source>
        <dbReference type="ARBA" id="ARBA00022694"/>
    </source>
</evidence>
<dbReference type="InterPro" id="IPR058535">
    <property type="entry name" value="MafB19-deam"/>
</dbReference>
<dbReference type="Pfam" id="PF14437">
    <property type="entry name" value="MafB19-deam"/>
    <property type="match status" value="1"/>
</dbReference>
<feature type="binding site" evidence="8">
    <location>
        <position position="84"/>
    </location>
    <ligand>
        <name>Zn(2+)</name>
        <dbReference type="ChEBI" id="CHEBI:29105"/>
        <note>catalytic</note>
    </ligand>
</feature>
<comment type="similarity">
    <text evidence="1">Belongs to the cytidine and deoxycytidylate deaminase family. ADAT2 subfamily.</text>
</comment>
<dbReference type="STRING" id="1156417.Y919_03485"/>
<dbReference type="Gene3D" id="3.40.140.10">
    <property type="entry name" value="Cytidine Deaminase, domain 2"/>
    <property type="match status" value="1"/>
</dbReference>
<dbReference type="RefSeq" id="WP_035162452.1">
    <property type="nucleotide sequence ID" value="NZ_AZTB01000011.1"/>
</dbReference>
<evidence type="ECO:0000256" key="8">
    <source>
        <dbReference type="HAMAP-Rule" id="MF_00972"/>
    </source>
</evidence>
<organism evidence="10 11">
    <name type="scientific">Caloranaerobacter azorensis H53214</name>
    <dbReference type="NCBI Taxonomy" id="1156417"/>
    <lineage>
        <taxon>Bacteria</taxon>
        <taxon>Bacillati</taxon>
        <taxon>Bacillota</taxon>
        <taxon>Tissierellia</taxon>
        <taxon>Tissierellales</taxon>
        <taxon>Thermohalobacteraceae</taxon>
        <taxon>Caloranaerobacter</taxon>
    </lineage>
</organism>
<dbReference type="NCBIfam" id="NF008113">
    <property type="entry name" value="PRK10860.1"/>
    <property type="match status" value="1"/>
</dbReference>
<dbReference type="SUPFAM" id="SSF53927">
    <property type="entry name" value="Cytidine deaminase-like"/>
    <property type="match status" value="1"/>
</dbReference>
<dbReference type="InterPro" id="IPR002125">
    <property type="entry name" value="CMP_dCMP_dom"/>
</dbReference>
<protein>
    <recommendedName>
        <fullName evidence="8">tRNA-specific adenosine deaminase</fullName>
        <ecNumber evidence="8">3.5.4.33</ecNumber>
    </recommendedName>
</protein>
<gene>
    <name evidence="8" type="primary">tadA</name>
    <name evidence="10" type="ORF">Y919_03485</name>
</gene>
<keyword evidence="3 8" id="KW-0819">tRNA processing</keyword>
<feature type="domain" description="CMP/dCMP-type deaminase" evidence="9">
    <location>
        <begin position="1"/>
        <end position="110"/>
    </location>
</feature>
<feature type="active site" description="Proton donor" evidence="8">
    <location>
        <position position="53"/>
    </location>
</feature>
<evidence type="ECO:0000313" key="11">
    <source>
        <dbReference type="Proteomes" id="UP000029622"/>
    </source>
</evidence>
<evidence type="ECO:0000256" key="6">
    <source>
        <dbReference type="ARBA" id="ARBA00022833"/>
    </source>
</evidence>
<dbReference type="GO" id="GO:0008270">
    <property type="term" value="F:zinc ion binding"/>
    <property type="evidence" value="ECO:0007669"/>
    <property type="project" value="UniProtKB-UniRule"/>
</dbReference>
<dbReference type="FunFam" id="3.40.140.10:FF:000005">
    <property type="entry name" value="tRNA-specific adenosine deaminase"/>
    <property type="match status" value="1"/>
</dbReference>
<proteinExistence type="inferred from homology"/>
<evidence type="ECO:0000313" key="10">
    <source>
        <dbReference type="EMBL" id="KGG80905.1"/>
    </source>
</evidence>
<dbReference type="PROSITE" id="PS51747">
    <property type="entry name" value="CYT_DCMP_DEAMINASES_2"/>
    <property type="match status" value="1"/>
</dbReference>
<keyword evidence="6 8" id="KW-0862">Zinc</keyword>
<dbReference type="Proteomes" id="UP000029622">
    <property type="component" value="Unassembled WGS sequence"/>
</dbReference>
<reference evidence="10 11" key="1">
    <citation type="submission" date="2013-12" db="EMBL/GenBank/DDBJ databases">
        <title>Draft genome sequence of Caloranaerobacter sp. H53214.</title>
        <authorList>
            <person name="Jiang L.J."/>
            <person name="Shao Z.Z."/>
            <person name="Long M.N."/>
        </authorList>
    </citation>
    <scope>NUCLEOTIDE SEQUENCE [LARGE SCALE GENOMIC DNA]</scope>
    <source>
        <strain evidence="10 11">H53214</strain>
    </source>
</reference>
<comment type="function">
    <text evidence="8">Catalyzes the deamination of adenosine to inosine at the wobble position 34 of tRNA(Arg2).</text>
</comment>
<name>A0A096BI72_9FIRM</name>
<dbReference type="EMBL" id="AZTB01000011">
    <property type="protein sequence ID" value="KGG80905.1"/>
    <property type="molecule type" value="Genomic_DNA"/>
</dbReference>
<feature type="binding site" evidence="8">
    <location>
        <position position="51"/>
    </location>
    <ligand>
        <name>Zn(2+)</name>
        <dbReference type="ChEBI" id="CHEBI:29105"/>
        <note>catalytic</note>
    </ligand>
</feature>
<dbReference type="HAMAP" id="MF_00972">
    <property type="entry name" value="tRNA_aden_deaminase"/>
    <property type="match status" value="1"/>
</dbReference>
<evidence type="ECO:0000256" key="1">
    <source>
        <dbReference type="ARBA" id="ARBA00010669"/>
    </source>
</evidence>
<evidence type="ECO:0000259" key="9">
    <source>
        <dbReference type="PROSITE" id="PS51747"/>
    </source>
</evidence>
<evidence type="ECO:0000256" key="5">
    <source>
        <dbReference type="ARBA" id="ARBA00022801"/>
    </source>
</evidence>
<dbReference type="PROSITE" id="PS00903">
    <property type="entry name" value="CYT_DCMP_DEAMINASES_1"/>
    <property type="match status" value="1"/>
</dbReference>
<evidence type="ECO:0000256" key="2">
    <source>
        <dbReference type="ARBA" id="ARBA00011738"/>
    </source>
</evidence>
<comment type="subunit">
    <text evidence="2 8">Homodimer.</text>
</comment>
<dbReference type="InterPro" id="IPR028883">
    <property type="entry name" value="tRNA_aden_deaminase"/>
</dbReference>
<dbReference type="GO" id="GO:0002100">
    <property type="term" value="P:tRNA wobble adenosine to inosine editing"/>
    <property type="evidence" value="ECO:0007669"/>
    <property type="project" value="UniProtKB-UniRule"/>
</dbReference>
<dbReference type="AlphaFoldDB" id="A0A096BI72"/>
<dbReference type="EC" id="3.5.4.33" evidence="8"/>
<evidence type="ECO:0000256" key="7">
    <source>
        <dbReference type="ARBA" id="ARBA00048045"/>
    </source>
</evidence>
<evidence type="ECO:0000256" key="4">
    <source>
        <dbReference type="ARBA" id="ARBA00022723"/>
    </source>
</evidence>
<accession>A0A096BI72</accession>
<dbReference type="PANTHER" id="PTHR11079:SF202">
    <property type="entry name" value="TRNA-SPECIFIC ADENOSINE DEAMINASE"/>
    <property type="match status" value="1"/>
</dbReference>
<keyword evidence="4 8" id="KW-0479">Metal-binding</keyword>